<dbReference type="Pfam" id="PF14737">
    <property type="entry name" value="DUF4470"/>
    <property type="match status" value="1"/>
</dbReference>
<evidence type="ECO:0000256" key="4">
    <source>
        <dbReference type="PROSITE-ProRule" id="PRU00134"/>
    </source>
</evidence>
<dbReference type="GeneID" id="63835989"/>
<dbReference type="InterPro" id="IPR024119">
    <property type="entry name" value="TF_DEAF-1"/>
</dbReference>
<evidence type="ECO:0000256" key="3">
    <source>
        <dbReference type="ARBA" id="ARBA00022833"/>
    </source>
</evidence>
<dbReference type="Pfam" id="PF01753">
    <property type="entry name" value="zf-MYND"/>
    <property type="match status" value="1"/>
</dbReference>
<dbReference type="GO" id="GO:0000981">
    <property type="term" value="F:DNA-binding transcription factor activity, RNA polymerase II-specific"/>
    <property type="evidence" value="ECO:0007669"/>
    <property type="project" value="TreeGrafter"/>
</dbReference>
<dbReference type="PANTHER" id="PTHR10237:SF15">
    <property type="entry name" value="LD37257P"/>
    <property type="match status" value="1"/>
</dbReference>
<dbReference type="RefSeq" id="XP_040776356.1">
    <property type="nucleotide sequence ID" value="XM_040918860.1"/>
</dbReference>
<dbReference type="InterPro" id="IPR027974">
    <property type="entry name" value="DUF4470"/>
</dbReference>
<dbReference type="AlphaFoldDB" id="A0A9P5CPW3"/>
<evidence type="ECO:0000313" key="7">
    <source>
        <dbReference type="Proteomes" id="UP000803844"/>
    </source>
</evidence>
<name>A0A9P5CPW3_CRYP1</name>
<keyword evidence="1" id="KW-0479">Metal-binding</keyword>
<dbReference type="OrthoDB" id="432970at2759"/>
<keyword evidence="7" id="KW-1185">Reference proteome</keyword>
<evidence type="ECO:0000256" key="1">
    <source>
        <dbReference type="ARBA" id="ARBA00022723"/>
    </source>
</evidence>
<evidence type="ECO:0000313" key="6">
    <source>
        <dbReference type="EMBL" id="KAF3765395.1"/>
    </source>
</evidence>
<evidence type="ECO:0000259" key="5">
    <source>
        <dbReference type="PROSITE" id="PS50865"/>
    </source>
</evidence>
<organism evidence="6 7">
    <name type="scientific">Cryphonectria parasitica (strain ATCC 38755 / EP155)</name>
    <dbReference type="NCBI Taxonomy" id="660469"/>
    <lineage>
        <taxon>Eukaryota</taxon>
        <taxon>Fungi</taxon>
        <taxon>Dikarya</taxon>
        <taxon>Ascomycota</taxon>
        <taxon>Pezizomycotina</taxon>
        <taxon>Sordariomycetes</taxon>
        <taxon>Sordariomycetidae</taxon>
        <taxon>Diaporthales</taxon>
        <taxon>Cryphonectriaceae</taxon>
        <taxon>Cryphonectria-Endothia species complex</taxon>
        <taxon>Cryphonectria</taxon>
    </lineage>
</organism>
<gene>
    <name evidence="6" type="ORF">M406DRAFT_289588</name>
</gene>
<sequence>MLTPTTLAPTFNPFGDTPAVDLTRCLPLENDSESADARVDILLLGSRDLRHILHTCYTKRGSPRNVLFLTLLVAKGQTTPSSILWNLFYDLYLGEESVQVLKTHAEELQNISTSLTKWEEGRFGDKVRFGDASTLASVHDIWSAYLDFLRIKDTHEYHANFTRSLDKTKELLKHNNDCGEALKYRGARATAPLGFQSLGDSGLRAALEAWLGTGPLGISIKENKIPNPLFAFSMLGHTLQTANMLPPTTILSPACNPLLGFHLAAAEAQLTETSPLRALNPGHEAQTPESRIISSAQLQFSEWSKALQELSPKHLIVRFISADCLAFCHTLQHQVRTGEATASLYRRQFSPYPLELDTREYVLREAPSRFDVIETGDLSEFSGTLNVLVSAGPLLKDKAWTTLYTEITTDDTGTQLDTLLGGPFRTVSTLLGISPAEYWTNAAAVSHIDAYMLAASAAQAALSVSHIRYHLSWKENRHASGQPPGVRLRVDASSLADLLLLVYEYMLRQHTTPRVYHHGSFTAFMKRLLQCIDTDRQTVCERVLDSISNPELSLALSMQGLYSPVRSEAEKIERNALSTWPSIPEGVYITIAVPADQLKPLEQVDSSRIIPVAVQGCISVQDGDQQPSQSVFDDVQISFGKTESFSEGVESEPLITVWPALGTDMIVSFCVPASALQHDPSRTKVSLRVQSSDSNRKIFRLASDMDNVLEIFSSSLENTSAVYITRHPTRQLDYPVYNSLEPDSRTHSDHQESEPHFSCELDSSGVITAITGHLPITSAKGKQLLAEKAAVETRKMSPCVFQVLLGDRGLVLELNFPAPVVKDGSKTRIARTSGYIEILAPLADPVKSQELDDFIFPTISAEFSGISVPLALNLPLVNLDTLPALDLSKREQLSFLSTLTSSMYSARERKVRDKLQSSSTTHLASSARMNFKESLFSMFMLSSGLQGGQTGLFSLSHPKSGNHILLFVSAIRLDAANANVVIDAAVIPLTEDLISSGVLETFLLILRNLECGSLIVDDAELVLWKKALPAFAERCRTWSHRPSPGCEYMQPGAKIPLSTDPGRPVICNCGVGKLPDSFISLPEWDTASQFATRIAISPFYASYLVEEVIDPKMLKDTVAAATGRGMSVGETPRCRNCGTSEEDKDGVVLKKCVRCLKARYCSVECQKKDWKKHRMECEEVGDRP</sequence>
<dbReference type="SUPFAM" id="SSF144232">
    <property type="entry name" value="HIT/MYND zinc finger-like"/>
    <property type="match status" value="1"/>
</dbReference>
<dbReference type="Gene3D" id="6.10.140.2220">
    <property type="match status" value="1"/>
</dbReference>
<comment type="caution">
    <text evidence="6">The sequence shown here is derived from an EMBL/GenBank/DDBJ whole genome shotgun (WGS) entry which is preliminary data.</text>
</comment>
<reference evidence="6" key="1">
    <citation type="journal article" date="2020" name="Phytopathology">
        <title>Genome sequence of the chestnut blight fungus Cryphonectria parasitica EP155: A fundamental resource for an archetypical invasive plant pathogen.</title>
        <authorList>
            <person name="Crouch J.A."/>
            <person name="Dawe A."/>
            <person name="Aerts A."/>
            <person name="Barry K."/>
            <person name="Churchill A.C.L."/>
            <person name="Grimwood J."/>
            <person name="Hillman B."/>
            <person name="Milgroom M.G."/>
            <person name="Pangilinan J."/>
            <person name="Smith M."/>
            <person name="Salamov A."/>
            <person name="Schmutz J."/>
            <person name="Yadav J."/>
            <person name="Grigoriev I.V."/>
            <person name="Nuss D."/>
        </authorList>
    </citation>
    <scope>NUCLEOTIDE SEQUENCE</scope>
    <source>
        <strain evidence="6">EP155</strain>
    </source>
</reference>
<dbReference type="PROSITE" id="PS01360">
    <property type="entry name" value="ZF_MYND_1"/>
    <property type="match status" value="1"/>
</dbReference>
<keyword evidence="2 4" id="KW-0863">Zinc-finger</keyword>
<dbReference type="Proteomes" id="UP000803844">
    <property type="component" value="Unassembled WGS sequence"/>
</dbReference>
<dbReference type="InterPro" id="IPR002893">
    <property type="entry name" value="Znf_MYND"/>
</dbReference>
<dbReference type="PROSITE" id="PS50865">
    <property type="entry name" value="ZF_MYND_2"/>
    <property type="match status" value="1"/>
</dbReference>
<protein>
    <recommendedName>
        <fullName evidence="5">MYND-type domain-containing protein</fullName>
    </recommendedName>
</protein>
<feature type="domain" description="MYND-type" evidence="5">
    <location>
        <begin position="1134"/>
        <end position="1177"/>
    </location>
</feature>
<accession>A0A9P5CPW3</accession>
<evidence type="ECO:0000256" key="2">
    <source>
        <dbReference type="ARBA" id="ARBA00022771"/>
    </source>
</evidence>
<proteinExistence type="predicted"/>
<dbReference type="GO" id="GO:0005634">
    <property type="term" value="C:nucleus"/>
    <property type="evidence" value="ECO:0007669"/>
    <property type="project" value="TreeGrafter"/>
</dbReference>
<dbReference type="GO" id="GO:0008270">
    <property type="term" value="F:zinc ion binding"/>
    <property type="evidence" value="ECO:0007669"/>
    <property type="project" value="UniProtKB-KW"/>
</dbReference>
<dbReference type="PANTHER" id="PTHR10237">
    <property type="entry name" value="DEFORMED EPIDERMAL AUTOREGULATORY FACTOR 1 HOMOLOG SUPPRESSIN"/>
    <property type="match status" value="1"/>
</dbReference>
<dbReference type="EMBL" id="MU032347">
    <property type="protein sequence ID" value="KAF3765395.1"/>
    <property type="molecule type" value="Genomic_DNA"/>
</dbReference>
<keyword evidence="3" id="KW-0862">Zinc</keyword>